<proteinExistence type="predicted"/>
<dbReference type="AlphaFoldDB" id="A0A7J0BM57"/>
<keyword evidence="2" id="KW-1185">Reference proteome</keyword>
<organism evidence="1 2">
    <name type="scientific">Desulfovibrio subterraneus</name>
    <dbReference type="NCBI Taxonomy" id="2718620"/>
    <lineage>
        <taxon>Bacteria</taxon>
        <taxon>Pseudomonadati</taxon>
        <taxon>Thermodesulfobacteriota</taxon>
        <taxon>Desulfovibrionia</taxon>
        <taxon>Desulfovibrionales</taxon>
        <taxon>Desulfovibrionaceae</taxon>
        <taxon>Desulfovibrio</taxon>
    </lineage>
</organism>
<dbReference type="Proteomes" id="UP000503840">
    <property type="component" value="Unassembled WGS sequence"/>
</dbReference>
<comment type="caution">
    <text evidence="1">The sequence shown here is derived from an EMBL/GenBank/DDBJ whole genome shotgun (WGS) entry which is preliminary data.</text>
</comment>
<sequence length="119" mass="13874">MEQVEPAHLVKARDNLRDFAYTRLISMASRLCYTASKPNIEHKSDKWVATYKNISPDTLIVQVKPVEGAKNRFMGLIKYAVLHYEASADNKSLLAQQDYQMVKRLWQLEILRFDGKTWK</sequence>
<gene>
    <name evidence="1" type="ORF">DSM101010T_26470</name>
</gene>
<dbReference type="EMBL" id="BLVO01000013">
    <property type="protein sequence ID" value="GFM34282.1"/>
    <property type="molecule type" value="Genomic_DNA"/>
</dbReference>
<accession>A0A7J0BM57</accession>
<name>A0A7J0BM57_9BACT</name>
<protein>
    <submittedName>
        <fullName evidence="1">Uncharacterized protein</fullName>
    </submittedName>
</protein>
<evidence type="ECO:0000313" key="2">
    <source>
        <dbReference type="Proteomes" id="UP000503840"/>
    </source>
</evidence>
<evidence type="ECO:0000313" key="1">
    <source>
        <dbReference type="EMBL" id="GFM34282.1"/>
    </source>
</evidence>
<reference evidence="1 2" key="1">
    <citation type="submission" date="2020-05" db="EMBL/GenBank/DDBJ databases">
        <title>Draft genome sequence of Desulfovibrio sp. strain HN2T.</title>
        <authorList>
            <person name="Ueno A."/>
            <person name="Tamazawa S."/>
            <person name="Tamamura S."/>
            <person name="Murakami T."/>
            <person name="Kiyama T."/>
            <person name="Inomata H."/>
            <person name="Amano Y."/>
            <person name="Miyakawa K."/>
            <person name="Tamaki H."/>
            <person name="Naganuma T."/>
            <person name="Kaneko K."/>
        </authorList>
    </citation>
    <scope>NUCLEOTIDE SEQUENCE [LARGE SCALE GENOMIC DNA]</scope>
    <source>
        <strain evidence="1 2">HN2</strain>
    </source>
</reference>